<evidence type="ECO:0000313" key="2">
    <source>
        <dbReference type="EMBL" id="EIJ66679.1"/>
    </source>
</evidence>
<protein>
    <submittedName>
        <fullName evidence="2">Uncharacterized protein</fullName>
    </submittedName>
</protein>
<dbReference type="AlphaFoldDB" id="I3D4N6"/>
<dbReference type="Proteomes" id="UP000003423">
    <property type="component" value="Unassembled WGS sequence"/>
</dbReference>
<keyword evidence="3" id="KW-1185">Reference proteome</keyword>
<reference evidence="2 3" key="1">
    <citation type="journal article" date="2012" name="J. Bacteriol.">
        <title>Genome sequence of "Candidatus Nitrosopumilus salaria" BD31, an ammonia-oxidizing archaeon from the San Francisco Bay estuary.</title>
        <authorList>
            <person name="Mosier A.C."/>
            <person name="Allen E.E."/>
            <person name="Kim M."/>
            <person name="Ferriera S."/>
            <person name="Francis C.A."/>
        </authorList>
    </citation>
    <scope>NUCLEOTIDE SEQUENCE [LARGE SCALE GENOMIC DNA]</scope>
    <source>
        <strain evidence="2 3">BD31</strain>
    </source>
</reference>
<keyword evidence="1" id="KW-0175">Coiled coil</keyword>
<organism evidence="2 3">
    <name type="scientific">Candidatus Nitrosopumilus salarius BD31</name>
    <dbReference type="NCBI Taxonomy" id="859350"/>
    <lineage>
        <taxon>Archaea</taxon>
        <taxon>Nitrososphaerota</taxon>
        <taxon>Nitrososphaeria</taxon>
        <taxon>Nitrosopumilales</taxon>
        <taxon>Nitrosopumilaceae</taxon>
        <taxon>Nitrosopumilus</taxon>
    </lineage>
</organism>
<feature type="coiled-coil region" evidence="1">
    <location>
        <begin position="14"/>
        <end position="69"/>
    </location>
</feature>
<dbReference type="OrthoDB" id="4994at2157"/>
<evidence type="ECO:0000256" key="1">
    <source>
        <dbReference type="SAM" id="Coils"/>
    </source>
</evidence>
<dbReference type="EMBL" id="AEXL02000030">
    <property type="protein sequence ID" value="EIJ66679.1"/>
    <property type="molecule type" value="Genomic_DNA"/>
</dbReference>
<name>I3D4N6_9ARCH</name>
<gene>
    <name evidence="2" type="ORF">BD31_I1106</name>
</gene>
<dbReference type="PATRIC" id="fig|859350.6.peg.329"/>
<evidence type="ECO:0000313" key="3">
    <source>
        <dbReference type="Proteomes" id="UP000003423"/>
    </source>
</evidence>
<comment type="caution">
    <text evidence="2">The sequence shown here is derived from an EMBL/GenBank/DDBJ whole genome shotgun (WGS) entry which is preliminary data.</text>
</comment>
<accession>I3D4N6</accession>
<proteinExistence type="predicted"/>
<dbReference type="RefSeq" id="WP_008297467.1">
    <property type="nucleotide sequence ID" value="NZ_AEXL02000030.1"/>
</dbReference>
<sequence length="72" mass="8644">MDFEKDSEVLRQALYETDQRIKKLEEHKESLSKQLRDNTVDDATIEETLRRLERNLDNLHKKYALIIKELEG</sequence>